<dbReference type="PANTHER" id="PTHR45891:SF3">
    <property type="entry name" value="ZINC FINGER PROTEIN 2"/>
    <property type="match status" value="1"/>
</dbReference>
<feature type="domain" description="C2H2-type" evidence="16">
    <location>
        <begin position="86"/>
        <end position="108"/>
    </location>
</feature>
<name>A0A2A2LLZ1_9BILA</name>
<feature type="domain" description="C2H2-type" evidence="16">
    <location>
        <begin position="207"/>
        <end position="236"/>
    </location>
</feature>
<evidence type="ECO:0000313" key="17">
    <source>
        <dbReference type="EMBL" id="PAV87251.1"/>
    </source>
</evidence>
<dbReference type="Gene3D" id="3.30.160.60">
    <property type="entry name" value="Classic Zinc Finger"/>
    <property type="match status" value="2"/>
</dbReference>
<dbReference type="InterPro" id="IPR003604">
    <property type="entry name" value="Matrin/U1-like-C_Znf_C2H2"/>
</dbReference>
<dbReference type="InterPro" id="IPR036236">
    <property type="entry name" value="Znf_C2H2_sf"/>
</dbReference>
<feature type="compositionally biased region" description="Polar residues" evidence="14">
    <location>
        <begin position="647"/>
        <end position="660"/>
    </location>
</feature>
<feature type="compositionally biased region" description="Basic and acidic residues" evidence="14">
    <location>
        <begin position="1441"/>
        <end position="1460"/>
    </location>
</feature>
<organism evidence="17 18">
    <name type="scientific">Diploscapter pachys</name>
    <dbReference type="NCBI Taxonomy" id="2018661"/>
    <lineage>
        <taxon>Eukaryota</taxon>
        <taxon>Metazoa</taxon>
        <taxon>Ecdysozoa</taxon>
        <taxon>Nematoda</taxon>
        <taxon>Chromadorea</taxon>
        <taxon>Rhabditida</taxon>
        <taxon>Rhabditina</taxon>
        <taxon>Rhabditomorpha</taxon>
        <taxon>Rhabditoidea</taxon>
        <taxon>Rhabditidae</taxon>
        <taxon>Diploscapter</taxon>
    </lineage>
</organism>
<proteinExistence type="predicted"/>
<dbReference type="SMART" id="SM00389">
    <property type="entry name" value="HOX"/>
    <property type="match status" value="3"/>
</dbReference>
<feature type="region of interest" description="Disordered" evidence="14">
    <location>
        <begin position="623"/>
        <end position="667"/>
    </location>
</feature>
<dbReference type="PROSITE" id="PS00028">
    <property type="entry name" value="ZINC_FINGER_C2H2_1"/>
    <property type="match status" value="6"/>
</dbReference>
<feature type="domain" description="C2H2-type" evidence="16">
    <location>
        <begin position="114"/>
        <end position="142"/>
    </location>
</feature>
<comment type="caution">
    <text evidence="17">The sequence shown here is derived from an EMBL/GenBank/DDBJ whole genome shotgun (WGS) entry which is preliminary data.</text>
</comment>
<dbReference type="FunFam" id="1.10.10.60:FF:000527">
    <property type="entry name" value="Zinc Finger and Homeobox"/>
    <property type="match status" value="1"/>
</dbReference>
<feature type="domain" description="C2H2-type" evidence="16">
    <location>
        <begin position="9"/>
        <end position="36"/>
    </location>
</feature>
<evidence type="ECO:0000256" key="7">
    <source>
        <dbReference type="ARBA" id="ARBA00023125"/>
    </source>
</evidence>
<dbReference type="EMBL" id="LIAE01006596">
    <property type="protein sequence ID" value="PAV87251.1"/>
    <property type="molecule type" value="Genomic_DNA"/>
</dbReference>
<sequence length="1460" mass="159017">MTMEEDAAYACASCGFTTKEVSVLEEHGKTHEDGDQCPLCLSKAVKLAEHLIQEHKINEQAAERLLSVQKSELASSANGSSGGFSYRCSQCSMAFRSEAGLQSHQIVHLFATTHKCSFCNKVSSDADELKTHMEQEHALEKPSRCDLCSESFPAKSANAHFNSPNHLKRVKQQLMEKQGAVDLSSQALSNLKQLPSGILTGDKPKLFRCNICNQQYGQGATLDIHLRSVAHQSRMTKISELVAAGEIDSSKPVIEQPGGPRQNLIKDLIHKEEETGNPAKNPMSILDFMNMLMQQQNPNASNVGLQSLQFPIQAAMTNQSREETPLENVDDEMPSSGKMLLAQIRSFGTDRLTTLCPELSDQIDKIRHLDESSVAAVSRPECSQCGEICNSIGALSKHSEEAHKQPLQDEDVKKYGQIILNAVALIEEIKPTGFDSLDNGQNSPQSSRTSRENSEPPEKMARLDSSDSSKPDFSQLAMLQMMQAAGFPFLPPGAVSGSLPSFTGQIPPGMSDLFNPLLNSNLASSPQKRARTRITDDQLKVLRQYFDINNSPTEAQVKEMSIKAKLPEKVIKHWFRNTLFKERQRDKDSPYNFNNPPSVSIDLETYEKTGEAKVFQLDKDVEGKTIKSEPGSSTSSVTSEKKLQPIQPESSSIGAGNNDISAVSSSVTPSFPSVSSSTLAMPSIPSPAAAAAALGSSATQLNFQAILSQMQQAAAAAASISPNPFQFMDPTALMAGGLSQLAPSHGPSSSQPGRRANRTRFTDFQLRTLQQFFEKQAYPKDDDLEILSKKTGCSPRVVTVWFQNARQKARKIYENQPNHESNDRFVKTPGCNFQCKRCSQVFQRYYELIQHQQKKCYKDDGIAQANDNKCVEESLSADEKAQLAAQQATSSLAATFASMTQESGKPADLLKLLGSPKSSTDVLLKMCESAGGSASAPGSSLPAALASLLPQGLLGNVSGSSLPSADKAESSSKSGFHKRCPFCGVLFKAKQTMVEHLQSKHAPQMVMMGLDVDSLPNADDVQMLFPPGFLSADGEMQKDLLGVLDLSSAAAANGDGRESLSMSPYPMTSEGGDDMPVESPEDLLFAFASPTPSQMGAQLSKSPTSNKRYRTHLTPLQVHMMKCVFADYKTPSMTECEVLGKEIGLHKRVVQVWFQNARAKERKVRVSNGEEEPMFRAQILGTHCTFCGIDYGNRMSLQDHIFSKEHMKNVRAQLPTDSNANGTGLDENINKMAGNKLAALKSALKTASIPNMSLGNVFPFSLVNGMMPPGMPNMPFLSDFSLIGTSIDSLQIPEATKQLISSNIAAGLPNATFTQDGETVDSLKESLNEVDASDVTSTDKEVGWACTACSYVFQEEAKAKEHQRLFGHQASEVFVLVQIHYDCLACQTSFGVQKDYVEHLCTATHLQAKLLAAGSSVSGEIKEERDEEGEVAGENGNNNDPIEHHIQPRQELIDTHISSE</sequence>
<feature type="compositionally biased region" description="Basic and acidic residues" evidence="14">
    <location>
        <begin position="449"/>
        <end position="470"/>
    </location>
</feature>
<dbReference type="InterPro" id="IPR051968">
    <property type="entry name" value="ZnFinger_Homeobox_TR"/>
</dbReference>
<protein>
    <recommendedName>
        <fullName evidence="19">Homeobox domain-containing protein</fullName>
    </recommendedName>
</protein>
<keyword evidence="2" id="KW-0479">Metal-binding</keyword>
<evidence type="ECO:0000256" key="1">
    <source>
        <dbReference type="ARBA" id="ARBA00004123"/>
    </source>
</evidence>
<evidence type="ECO:0000256" key="11">
    <source>
        <dbReference type="PROSITE-ProRule" id="PRU00042"/>
    </source>
</evidence>
<keyword evidence="3" id="KW-0677">Repeat</keyword>
<keyword evidence="9" id="KW-0804">Transcription</keyword>
<dbReference type="Proteomes" id="UP000218231">
    <property type="component" value="Unassembled WGS sequence"/>
</dbReference>
<dbReference type="SUPFAM" id="SSF46689">
    <property type="entry name" value="Homeodomain-like"/>
    <property type="match status" value="3"/>
</dbReference>
<feature type="DNA-binding region" description="Homeobox" evidence="12">
    <location>
        <begin position="1106"/>
        <end position="1165"/>
    </location>
</feature>
<dbReference type="Pfam" id="PF00096">
    <property type="entry name" value="zf-C2H2"/>
    <property type="match status" value="1"/>
</dbReference>
<evidence type="ECO:0000256" key="13">
    <source>
        <dbReference type="RuleBase" id="RU000682"/>
    </source>
</evidence>
<dbReference type="GO" id="GO:0008270">
    <property type="term" value="F:zinc ion binding"/>
    <property type="evidence" value="ECO:0007669"/>
    <property type="project" value="UniProtKB-KW"/>
</dbReference>
<dbReference type="OrthoDB" id="6417226at2759"/>
<dbReference type="GO" id="GO:0000981">
    <property type="term" value="F:DNA-binding transcription factor activity, RNA polymerase II-specific"/>
    <property type="evidence" value="ECO:0007669"/>
    <property type="project" value="InterPro"/>
</dbReference>
<evidence type="ECO:0000256" key="12">
    <source>
        <dbReference type="PROSITE-ProRule" id="PRU00108"/>
    </source>
</evidence>
<keyword evidence="8 12" id="KW-0371">Homeobox</keyword>
<evidence type="ECO:0000256" key="6">
    <source>
        <dbReference type="ARBA" id="ARBA00023015"/>
    </source>
</evidence>
<keyword evidence="7 12" id="KW-0238">DNA-binding</keyword>
<feature type="region of interest" description="Disordered" evidence="14">
    <location>
        <begin position="1417"/>
        <end position="1460"/>
    </location>
</feature>
<evidence type="ECO:0000313" key="18">
    <source>
        <dbReference type="Proteomes" id="UP000218231"/>
    </source>
</evidence>
<dbReference type="STRING" id="2018661.A0A2A2LLZ1"/>
<accession>A0A2A2LLZ1</accession>
<keyword evidence="10 12" id="KW-0539">Nucleus</keyword>
<dbReference type="InterPro" id="IPR017970">
    <property type="entry name" value="Homeobox_CS"/>
</dbReference>
<feature type="DNA-binding region" description="Homeobox" evidence="12">
    <location>
        <begin position="754"/>
        <end position="813"/>
    </location>
</feature>
<evidence type="ECO:0000256" key="14">
    <source>
        <dbReference type="SAM" id="MobiDB-lite"/>
    </source>
</evidence>
<feature type="region of interest" description="Disordered" evidence="14">
    <location>
        <begin position="433"/>
        <end position="471"/>
    </location>
</feature>
<dbReference type="PROSITE" id="PS50071">
    <property type="entry name" value="HOMEOBOX_2"/>
    <property type="match status" value="3"/>
</dbReference>
<feature type="domain" description="Homeobox" evidence="15">
    <location>
        <begin position="525"/>
        <end position="585"/>
    </location>
</feature>
<dbReference type="SUPFAM" id="SSF57667">
    <property type="entry name" value="beta-beta-alpha zinc fingers"/>
    <property type="match status" value="3"/>
</dbReference>
<keyword evidence="18" id="KW-1185">Reference proteome</keyword>
<feature type="domain" description="Homeobox" evidence="15">
    <location>
        <begin position="752"/>
        <end position="812"/>
    </location>
</feature>
<evidence type="ECO:0000259" key="16">
    <source>
        <dbReference type="PROSITE" id="PS50157"/>
    </source>
</evidence>
<dbReference type="FunFam" id="1.10.10.60:FF:000341">
    <property type="entry name" value="Zinc finger homeobox 2"/>
    <property type="match status" value="1"/>
</dbReference>
<dbReference type="GO" id="GO:0005634">
    <property type="term" value="C:nucleus"/>
    <property type="evidence" value="ECO:0007669"/>
    <property type="project" value="UniProtKB-SubCell"/>
</dbReference>
<evidence type="ECO:0000259" key="15">
    <source>
        <dbReference type="PROSITE" id="PS50071"/>
    </source>
</evidence>
<feature type="domain" description="C2H2-type" evidence="16">
    <location>
        <begin position="1344"/>
        <end position="1373"/>
    </location>
</feature>
<dbReference type="SMART" id="SM00451">
    <property type="entry name" value="ZnF_U1"/>
    <property type="match status" value="2"/>
</dbReference>
<comment type="subcellular location">
    <subcellularLocation>
        <location evidence="1 12 13">Nucleus</location>
    </subcellularLocation>
</comment>
<keyword evidence="4 11" id="KW-0863">Zinc-finger</keyword>
<gene>
    <name evidence="17" type="ORF">WR25_15119</name>
</gene>
<feature type="compositionally biased region" description="Polar residues" evidence="14">
    <location>
        <begin position="438"/>
        <end position="448"/>
    </location>
</feature>
<keyword evidence="6" id="KW-0805">Transcription regulation</keyword>
<dbReference type="SMART" id="SM00355">
    <property type="entry name" value="ZnF_C2H2"/>
    <property type="match status" value="11"/>
</dbReference>
<evidence type="ECO:0000256" key="4">
    <source>
        <dbReference type="ARBA" id="ARBA00022771"/>
    </source>
</evidence>
<dbReference type="PROSITE" id="PS50157">
    <property type="entry name" value="ZINC_FINGER_C2H2_2"/>
    <property type="match status" value="5"/>
</dbReference>
<evidence type="ECO:0000256" key="3">
    <source>
        <dbReference type="ARBA" id="ARBA00022737"/>
    </source>
</evidence>
<evidence type="ECO:0008006" key="19">
    <source>
        <dbReference type="Google" id="ProtNLM"/>
    </source>
</evidence>
<keyword evidence="5" id="KW-0862">Zinc</keyword>
<dbReference type="PANTHER" id="PTHR45891">
    <property type="entry name" value="ZINC FINGER HOMEOBOX PROTEIN"/>
    <property type="match status" value="1"/>
</dbReference>
<dbReference type="GO" id="GO:0000978">
    <property type="term" value="F:RNA polymerase II cis-regulatory region sequence-specific DNA binding"/>
    <property type="evidence" value="ECO:0007669"/>
    <property type="project" value="TreeGrafter"/>
</dbReference>
<dbReference type="Gene3D" id="1.10.10.60">
    <property type="entry name" value="Homeodomain-like"/>
    <property type="match status" value="3"/>
</dbReference>
<feature type="DNA-binding region" description="Homeobox" evidence="12">
    <location>
        <begin position="527"/>
        <end position="586"/>
    </location>
</feature>
<dbReference type="CDD" id="cd00086">
    <property type="entry name" value="homeodomain"/>
    <property type="match status" value="3"/>
</dbReference>
<dbReference type="PROSITE" id="PS00027">
    <property type="entry name" value="HOMEOBOX_1"/>
    <property type="match status" value="1"/>
</dbReference>
<dbReference type="FunFam" id="1.10.10.60:FF:000064">
    <property type="entry name" value="Zinc finger homeobox protein 4"/>
    <property type="match status" value="1"/>
</dbReference>
<dbReference type="InterPro" id="IPR001356">
    <property type="entry name" value="HD"/>
</dbReference>
<dbReference type="InterPro" id="IPR013087">
    <property type="entry name" value="Znf_C2H2_type"/>
</dbReference>
<evidence type="ECO:0000256" key="10">
    <source>
        <dbReference type="ARBA" id="ARBA00023242"/>
    </source>
</evidence>
<dbReference type="InterPro" id="IPR009057">
    <property type="entry name" value="Homeodomain-like_sf"/>
</dbReference>
<reference evidence="17 18" key="1">
    <citation type="journal article" date="2017" name="Curr. Biol.">
        <title>Genome architecture and evolution of a unichromosomal asexual nematode.</title>
        <authorList>
            <person name="Fradin H."/>
            <person name="Zegar C."/>
            <person name="Gutwein M."/>
            <person name="Lucas J."/>
            <person name="Kovtun M."/>
            <person name="Corcoran D."/>
            <person name="Baugh L.R."/>
            <person name="Kiontke K."/>
            <person name="Gunsalus K."/>
            <person name="Fitch D.H."/>
            <person name="Piano F."/>
        </authorList>
    </citation>
    <scope>NUCLEOTIDE SEQUENCE [LARGE SCALE GENOMIC DNA]</scope>
    <source>
        <strain evidence="17">PF1309</strain>
    </source>
</reference>
<evidence type="ECO:0000256" key="5">
    <source>
        <dbReference type="ARBA" id="ARBA00022833"/>
    </source>
</evidence>
<evidence type="ECO:0000256" key="2">
    <source>
        <dbReference type="ARBA" id="ARBA00022723"/>
    </source>
</evidence>
<evidence type="ECO:0000256" key="9">
    <source>
        <dbReference type="ARBA" id="ARBA00023163"/>
    </source>
</evidence>
<feature type="domain" description="Homeobox" evidence="15">
    <location>
        <begin position="1104"/>
        <end position="1164"/>
    </location>
</feature>
<evidence type="ECO:0000256" key="8">
    <source>
        <dbReference type="ARBA" id="ARBA00023155"/>
    </source>
</evidence>
<dbReference type="Pfam" id="PF00046">
    <property type="entry name" value="Homeodomain"/>
    <property type="match status" value="3"/>
</dbReference>